<comment type="subcellular location">
    <subcellularLocation>
        <location evidence="8">Cell outer membrane</location>
        <topology evidence="8">Peripheral membrane protein</topology>
    </subcellularLocation>
    <text evidence="8">Attached to the inner leaflet of the outer membrane.</text>
</comment>
<dbReference type="Pfam" id="PF00497">
    <property type="entry name" value="SBP_bac_3"/>
    <property type="match status" value="1"/>
</dbReference>
<dbReference type="InterPro" id="IPR000189">
    <property type="entry name" value="Transglyc_AS"/>
</dbReference>
<feature type="domain" description="Solute-binding protein family 3/N-terminal" evidence="10">
    <location>
        <begin position="140"/>
        <end position="365"/>
    </location>
</feature>
<dbReference type="PROSITE" id="PS00922">
    <property type="entry name" value="TRANSGLYCOSYLASE"/>
    <property type="match status" value="1"/>
</dbReference>
<accession>A0AB37Q9N0</accession>
<evidence type="ECO:0000256" key="5">
    <source>
        <dbReference type="ARBA" id="ARBA00023237"/>
    </source>
</evidence>
<feature type="region of interest" description="LT domain" evidence="8">
    <location>
        <begin position="366"/>
        <end position="594"/>
    </location>
</feature>
<dbReference type="InterPro" id="IPR008258">
    <property type="entry name" value="Transglycosylase_SLT_dom_1"/>
</dbReference>
<protein>
    <recommendedName>
        <fullName evidence="8">Membrane-bound lytic murein transglycosylase F</fullName>
        <ecNumber evidence="8">4.2.2.n1</ecNumber>
    </recommendedName>
    <alternativeName>
        <fullName evidence="8">Murein lyase F</fullName>
    </alternativeName>
</protein>
<dbReference type="SMART" id="SM00062">
    <property type="entry name" value="PBPb"/>
    <property type="match status" value="1"/>
</dbReference>
<feature type="region of interest" description="Disordered" evidence="9">
    <location>
        <begin position="566"/>
        <end position="594"/>
    </location>
</feature>
<dbReference type="NCBIfam" id="NF008112">
    <property type="entry name" value="PRK10859.1"/>
    <property type="match status" value="1"/>
</dbReference>
<dbReference type="CDD" id="cd13403">
    <property type="entry name" value="MLTF-like"/>
    <property type="match status" value="1"/>
</dbReference>
<keyword evidence="5 8" id="KW-0998">Cell outer membrane</keyword>
<keyword evidence="4 8" id="KW-0472">Membrane</keyword>
<dbReference type="AlphaFoldDB" id="A0AB37Q9N0"/>
<comment type="caution">
    <text evidence="8">Lacks conserved residue(s) required for the propagation of feature annotation.</text>
</comment>
<evidence type="ECO:0000256" key="7">
    <source>
        <dbReference type="ARBA" id="ARBA00023316"/>
    </source>
</evidence>
<dbReference type="EC" id="4.2.2.n1" evidence="8"/>
<evidence type="ECO:0000256" key="1">
    <source>
        <dbReference type="ARBA" id="ARBA00007734"/>
    </source>
</evidence>
<comment type="similarity">
    <text evidence="8">In the C-terminal section; belongs to the transglycosylase Slt family.</text>
</comment>
<comment type="domain">
    <text evidence="8">The N-terminal domain does not have lytic activity and probably modulates enzymatic activity. The C-terminal domain is the catalytic active domain.</text>
</comment>
<organism evidence="11 12">
    <name type="scientific">Pseudomonas cannabina</name>
    <dbReference type="NCBI Taxonomy" id="86840"/>
    <lineage>
        <taxon>Bacteria</taxon>
        <taxon>Pseudomonadati</taxon>
        <taxon>Pseudomonadota</taxon>
        <taxon>Gammaproteobacteria</taxon>
        <taxon>Pseudomonadales</taxon>
        <taxon>Pseudomonadaceae</taxon>
        <taxon>Pseudomonas</taxon>
    </lineage>
</organism>
<dbReference type="Pfam" id="PF01464">
    <property type="entry name" value="SLT"/>
    <property type="match status" value="1"/>
</dbReference>
<comment type="caution">
    <text evidence="11">The sequence shown here is derived from an EMBL/GenBank/DDBJ whole genome shotgun (WGS) entry which is preliminary data.</text>
</comment>
<evidence type="ECO:0000256" key="8">
    <source>
        <dbReference type="HAMAP-Rule" id="MF_02016"/>
    </source>
</evidence>
<evidence type="ECO:0000313" key="12">
    <source>
        <dbReference type="Proteomes" id="UP000269335"/>
    </source>
</evidence>
<evidence type="ECO:0000256" key="6">
    <source>
        <dbReference type="ARBA" id="ARBA00023239"/>
    </source>
</evidence>
<dbReference type="InterPro" id="IPR023703">
    <property type="entry name" value="MltF"/>
</dbReference>
<gene>
    <name evidence="8" type="primary">mltF</name>
    <name evidence="11" type="ORF">ALQ53_03756</name>
</gene>
<sequence>MKLFVSVVLVICCGGRQKGQEHRAGSTSSGQPREGVCFEAAYSSLKRDLDHPKRQPLVRPNVAPRQKMRQMSPKSLRLSDASVTVEIWRPVRFAYTAPMFFRPDFRPRCAKWLIATGLFLMLGACVEKPNTLERVKEDGVLRVITRNSPATYFQDRNGETGFEYELVKRFADDLGVELKIETADNLDDLFDQMNKPGGPVLGAAGLIDTPNRRQQARFSHSYLQVTPQVVYRNGQSRPTDPGDLVGKRIVVLKGSSHAEQLAALKLQNPRIEYEESDAVEVVDLLRMVDEGQIDLTLVDSNELAMNQVYFPNVRVAFDLGEAREQRWAVAPGEDNSLLNEINAYLDKVEKNGTLQRLKDRYYGHVDVLGYVGAYTFAQHLQERLPKYEKHFQTSAKTEKVDWRLLAAIGYQESMWQPAVTSKTGVRGLMMLTQNTAQAMGVTNRLDARQSIQGGAKYFAYVKDQLDDKIQEPDRTWLALASYNIGGGHLEDARKLAENEGLNPNKWLDVKKMLPRLAQKKWYSKTRYGYARGGEPVHFVANIRRYYDILTWVTQPQLEGSQVADGTLHVPGVDKTQPTPAPTPEPASSPEKPAL</sequence>
<dbReference type="CDD" id="cd01009">
    <property type="entry name" value="PBP2_YfhD_N"/>
    <property type="match status" value="1"/>
</dbReference>
<dbReference type="InterPro" id="IPR001638">
    <property type="entry name" value="Solute-binding_3/MltF_N"/>
</dbReference>
<evidence type="ECO:0000256" key="3">
    <source>
        <dbReference type="ARBA" id="ARBA00022729"/>
    </source>
</evidence>
<dbReference type="Gene3D" id="1.10.530.10">
    <property type="match status" value="1"/>
</dbReference>
<evidence type="ECO:0000313" key="11">
    <source>
        <dbReference type="EMBL" id="RMN78352.1"/>
    </source>
</evidence>
<evidence type="ECO:0000256" key="2">
    <source>
        <dbReference type="ARBA" id="ARBA00010333"/>
    </source>
</evidence>
<comment type="function">
    <text evidence="8">Murein-degrading enzyme that degrades murein glycan strands and insoluble, high-molecular weight murein sacculi, with the concomitant formation of a 1,6-anhydromuramoyl product. Lytic transglycosylases (LTs) play an integral role in the metabolism of the peptidoglycan (PG) sacculus. Their lytic action creates space within the PG sacculus to allow for its expansion as well as for the insertion of various structures such as secretion systems and flagella.</text>
</comment>
<keyword evidence="7 8" id="KW-0961">Cell wall biogenesis/degradation</keyword>
<evidence type="ECO:0000256" key="4">
    <source>
        <dbReference type="ARBA" id="ARBA00023136"/>
    </source>
</evidence>
<dbReference type="PANTHER" id="PTHR35936:SF32">
    <property type="entry name" value="MEMBRANE-BOUND LYTIC MUREIN TRANSGLYCOSYLASE F"/>
    <property type="match status" value="1"/>
</dbReference>
<name>A0AB37Q9N0_PSECA</name>
<dbReference type="GO" id="GO:0009279">
    <property type="term" value="C:cell outer membrane"/>
    <property type="evidence" value="ECO:0007669"/>
    <property type="project" value="UniProtKB-SubCell"/>
</dbReference>
<comment type="catalytic activity">
    <reaction evidence="8">
        <text>Exolytic cleavage of the (1-&gt;4)-beta-glycosidic linkage between N-acetylmuramic acid (MurNAc) and N-acetylglucosamine (GlcNAc) residues in peptidoglycan, from either the reducing or the non-reducing ends of the peptidoglycan chains, with concomitant formation of a 1,6-anhydrobond in the MurNAc residue.</text>
        <dbReference type="EC" id="4.2.2.n1"/>
    </reaction>
</comment>
<keyword evidence="6 8" id="KW-0456">Lyase</keyword>
<dbReference type="Gene3D" id="3.40.190.10">
    <property type="entry name" value="Periplasmic binding protein-like II"/>
    <property type="match status" value="2"/>
</dbReference>
<reference evidence="11 12" key="1">
    <citation type="submission" date="2018-08" db="EMBL/GenBank/DDBJ databases">
        <title>Recombination of ecologically and evolutionarily significant loci maintains genetic cohesion in the Pseudomonas syringae species complex.</title>
        <authorList>
            <person name="Dillon M."/>
            <person name="Thakur S."/>
            <person name="Almeida R.N.D."/>
            <person name="Weir B.S."/>
            <person name="Guttman D.S."/>
        </authorList>
    </citation>
    <scope>NUCLEOTIDE SEQUENCE [LARGE SCALE GENOMIC DNA]</scope>
    <source>
        <strain evidence="11 12">ICMP 15201</strain>
    </source>
</reference>
<evidence type="ECO:0000259" key="10">
    <source>
        <dbReference type="SMART" id="SM00062"/>
    </source>
</evidence>
<dbReference type="PANTHER" id="PTHR35936">
    <property type="entry name" value="MEMBRANE-BOUND LYTIC MUREIN TRANSGLYCOSYLASE F"/>
    <property type="match status" value="1"/>
</dbReference>
<keyword evidence="3 8" id="KW-0732">Signal</keyword>
<dbReference type="Proteomes" id="UP000269335">
    <property type="component" value="Unassembled WGS sequence"/>
</dbReference>
<comment type="similarity">
    <text evidence="1">Belongs to the transglycosylase Slt family.</text>
</comment>
<proteinExistence type="inferred from homology"/>
<dbReference type="GO" id="GO:0009253">
    <property type="term" value="P:peptidoglycan catabolic process"/>
    <property type="evidence" value="ECO:0007669"/>
    <property type="project" value="TreeGrafter"/>
</dbReference>
<dbReference type="GO" id="GO:0008933">
    <property type="term" value="F:peptidoglycan lytic transglycosylase activity"/>
    <property type="evidence" value="ECO:0007669"/>
    <property type="project" value="UniProtKB-UniRule"/>
</dbReference>
<dbReference type="HAMAP" id="MF_02016">
    <property type="entry name" value="MltF"/>
    <property type="match status" value="1"/>
</dbReference>
<dbReference type="EMBL" id="RBPH01000208">
    <property type="protein sequence ID" value="RMN78352.1"/>
    <property type="molecule type" value="Genomic_DNA"/>
</dbReference>
<dbReference type="GO" id="GO:0016998">
    <property type="term" value="P:cell wall macromolecule catabolic process"/>
    <property type="evidence" value="ECO:0007669"/>
    <property type="project" value="UniProtKB-UniRule"/>
</dbReference>
<dbReference type="SUPFAM" id="SSF53955">
    <property type="entry name" value="Lysozyme-like"/>
    <property type="match status" value="1"/>
</dbReference>
<evidence type="ECO:0000256" key="9">
    <source>
        <dbReference type="SAM" id="MobiDB-lite"/>
    </source>
</evidence>
<dbReference type="InterPro" id="IPR023346">
    <property type="entry name" value="Lysozyme-like_dom_sf"/>
</dbReference>
<dbReference type="GO" id="GO:0071555">
    <property type="term" value="P:cell wall organization"/>
    <property type="evidence" value="ECO:0007669"/>
    <property type="project" value="UniProtKB-KW"/>
</dbReference>
<dbReference type="SUPFAM" id="SSF53850">
    <property type="entry name" value="Periplasmic binding protein-like II"/>
    <property type="match status" value="1"/>
</dbReference>
<comment type="similarity">
    <text evidence="8">In the N-terminal section; belongs to the bacterial solute-binding protein 3 family.</text>
</comment>
<comment type="similarity">
    <text evidence="2">Belongs to the bacterial solute-binding protein 3 family.</text>
</comment>
<feature type="active site" evidence="8">
    <location>
        <position position="412"/>
    </location>
</feature>